<protein>
    <submittedName>
        <fullName evidence="1">Type I secretion system permease/ATPase</fullName>
    </submittedName>
</protein>
<dbReference type="AlphaFoldDB" id="A0A844GHA6"/>
<proteinExistence type="predicted"/>
<sequence length="122" mass="12832">MELLAQFHGIAADPAQLIHQYGQCGQPFTETELLLVAKSLELKACTICQPIGRLAHAALPALALSQTGSISSSRGWIRDKVLIHDLKQGKPVVLDMASSGGTVYGRLLVVASRASVAASLAL</sequence>
<comment type="caution">
    <text evidence="1">The sequence shown here is derived from an EMBL/GenBank/DDBJ whole genome shotgun (WGS) entry which is preliminary data.</text>
</comment>
<feature type="non-terminal residue" evidence="1">
    <location>
        <position position="122"/>
    </location>
</feature>
<dbReference type="EMBL" id="WLYX01000002">
    <property type="protein sequence ID" value="MTD34267.1"/>
    <property type="molecule type" value="Genomic_DNA"/>
</dbReference>
<dbReference type="Gene3D" id="3.90.70.10">
    <property type="entry name" value="Cysteine proteinases"/>
    <property type="match status" value="1"/>
</dbReference>
<keyword evidence="2" id="KW-1185">Reference proteome</keyword>
<organism evidence="1 2">
    <name type="scientific">Paludibacterium denitrificans</name>
    <dbReference type="NCBI Taxonomy" id="2675226"/>
    <lineage>
        <taxon>Bacteria</taxon>
        <taxon>Pseudomonadati</taxon>
        <taxon>Pseudomonadota</taxon>
        <taxon>Betaproteobacteria</taxon>
        <taxon>Neisseriales</taxon>
        <taxon>Chromobacteriaceae</taxon>
        <taxon>Paludibacterium</taxon>
    </lineage>
</organism>
<dbReference type="Proteomes" id="UP000446658">
    <property type="component" value="Unassembled WGS sequence"/>
</dbReference>
<evidence type="ECO:0000313" key="1">
    <source>
        <dbReference type="EMBL" id="MTD34267.1"/>
    </source>
</evidence>
<reference evidence="1 2" key="1">
    <citation type="submission" date="2019-11" db="EMBL/GenBank/DDBJ databases">
        <title>Draft genome sequence of Paludibacterium sp. dN18-1.</title>
        <authorList>
            <person name="Im W.-T."/>
        </authorList>
    </citation>
    <scope>NUCLEOTIDE SEQUENCE [LARGE SCALE GENOMIC DNA]</scope>
    <source>
        <strain evidence="2">dN 18-1</strain>
    </source>
</reference>
<evidence type="ECO:0000313" key="2">
    <source>
        <dbReference type="Proteomes" id="UP000446658"/>
    </source>
</evidence>
<gene>
    <name evidence="1" type="ORF">GKE73_18180</name>
</gene>
<name>A0A844GHA6_9NEIS</name>
<accession>A0A844GHA6</accession>